<keyword evidence="1" id="KW-0732">Signal</keyword>
<dbReference type="PROSITE" id="PS01009">
    <property type="entry name" value="CRISP_1"/>
    <property type="match status" value="1"/>
</dbReference>
<name>A0A0N5B4E7_STREA</name>
<dbReference type="WBParaSite" id="SPAL_0000094900.1">
    <property type="protein sequence ID" value="SPAL_0000094900.1"/>
    <property type="gene ID" value="SPAL_0000094900"/>
</dbReference>
<dbReference type="GO" id="GO:0005576">
    <property type="term" value="C:extracellular region"/>
    <property type="evidence" value="ECO:0007669"/>
    <property type="project" value="InterPro"/>
</dbReference>
<dbReference type="InterPro" id="IPR018244">
    <property type="entry name" value="Allrgn_V5/Tpx1_CS"/>
</dbReference>
<proteinExistence type="predicted"/>
<dbReference type="CDD" id="cd05382">
    <property type="entry name" value="CAP_GAPR1-like"/>
    <property type="match status" value="1"/>
</dbReference>
<evidence type="ECO:0000259" key="2">
    <source>
        <dbReference type="SMART" id="SM00198"/>
    </source>
</evidence>
<dbReference type="InterPro" id="IPR035940">
    <property type="entry name" value="CAP_sf"/>
</dbReference>
<evidence type="ECO:0000256" key="1">
    <source>
        <dbReference type="SAM" id="SignalP"/>
    </source>
</evidence>
<dbReference type="FunFam" id="3.40.33.10:FF:000002">
    <property type="entry name" value="Golgi-associated plant pathogenesis-related protein 1"/>
    <property type="match status" value="1"/>
</dbReference>
<dbReference type="InterPro" id="IPR034113">
    <property type="entry name" value="SCP_GAPR1-like"/>
</dbReference>
<dbReference type="SMART" id="SM00198">
    <property type="entry name" value="SCP"/>
    <property type="match status" value="1"/>
</dbReference>
<dbReference type="PRINTS" id="PR00837">
    <property type="entry name" value="V5TPXLIKE"/>
</dbReference>
<evidence type="ECO:0000313" key="3">
    <source>
        <dbReference type="Proteomes" id="UP000046392"/>
    </source>
</evidence>
<feature type="signal peptide" evidence="1">
    <location>
        <begin position="1"/>
        <end position="20"/>
    </location>
</feature>
<dbReference type="Proteomes" id="UP000046392">
    <property type="component" value="Unplaced"/>
</dbReference>
<dbReference type="InterPro" id="IPR001283">
    <property type="entry name" value="CRISP-related"/>
</dbReference>
<dbReference type="Pfam" id="PF00188">
    <property type="entry name" value="CAP"/>
    <property type="match status" value="1"/>
</dbReference>
<feature type="chain" id="PRO_5005893875" evidence="1">
    <location>
        <begin position="21"/>
        <end position="166"/>
    </location>
</feature>
<evidence type="ECO:0000313" key="4">
    <source>
        <dbReference type="WBParaSite" id="SPAL_0000094900.1"/>
    </source>
</evidence>
<dbReference type="SUPFAM" id="SSF55797">
    <property type="entry name" value="PR-1-like"/>
    <property type="match status" value="1"/>
</dbReference>
<dbReference type="InterPro" id="IPR014044">
    <property type="entry name" value="CAP_dom"/>
</dbReference>
<protein>
    <submittedName>
        <fullName evidence="4">SCP domain-containing protein</fullName>
    </submittedName>
</protein>
<accession>A0A0N5B4E7</accession>
<keyword evidence="3" id="KW-1185">Reference proteome</keyword>
<reference evidence="4" key="1">
    <citation type="submission" date="2017-02" db="UniProtKB">
        <authorList>
            <consortium name="WormBaseParasite"/>
        </authorList>
    </citation>
    <scope>IDENTIFICATION</scope>
</reference>
<feature type="domain" description="SCP" evidence="2">
    <location>
        <begin position="26"/>
        <end position="154"/>
    </location>
</feature>
<dbReference type="AlphaFoldDB" id="A0A0N5B4E7"/>
<dbReference type="PANTHER" id="PTHR10334">
    <property type="entry name" value="CYSTEINE-RICH SECRETORY PROTEIN-RELATED"/>
    <property type="match status" value="1"/>
</dbReference>
<dbReference type="PROSITE" id="PS01010">
    <property type="entry name" value="CRISP_2"/>
    <property type="match status" value="1"/>
</dbReference>
<organism evidence="3 4">
    <name type="scientific">Strongyloides papillosus</name>
    <name type="common">Intestinal threadworm</name>
    <dbReference type="NCBI Taxonomy" id="174720"/>
    <lineage>
        <taxon>Eukaryota</taxon>
        <taxon>Metazoa</taxon>
        <taxon>Ecdysozoa</taxon>
        <taxon>Nematoda</taxon>
        <taxon>Chromadorea</taxon>
        <taxon>Rhabditida</taxon>
        <taxon>Tylenchina</taxon>
        <taxon>Panagrolaimomorpha</taxon>
        <taxon>Strongyloidoidea</taxon>
        <taxon>Strongyloididae</taxon>
        <taxon>Strongyloides</taxon>
    </lineage>
</organism>
<sequence>MNSLFKIIATLVMAAAFASAAVDVPALRELFLTQTNDYRVLHQVDKVVVNSTIQAGAQEWADYLAFTYKGLKHSSSGLGENLAYASSSIANRAVKMWYDEVQYYNFSAPGFSSATGHFTQLVWKNSKQVGFGITESNGIVFVVCRYYPPGNYLGQFDKNVFPAKLN</sequence>
<dbReference type="Gene3D" id="3.40.33.10">
    <property type="entry name" value="CAP"/>
    <property type="match status" value="1"/>
</dbReference>